<sequence length="533" mass="59259">MAGGKNTMNSMVKQTQRRTLFFFLLDMACLYGFIAAIQSLIDRLSQGLAFSPSCFWVLLGLLAGMVVCGFCSQYGFHMLPVLGKKEALERYERRLMAEDHSFFETHSTAFCLSLFQNEISLLAQQKVTFPVVFLYQSFSLIAGAAFLFFNEWRLALFLFGLIGACFFLTHVLSKKIAGHTRLVLDEKNKLFQILHENIEAHRVIRFLNKEAFFSARFCHTLEYGLVPIEKIQALLNAQYVTIYSILSRALPLLGAGIGLVFVALGWMGIGKIVSTYALMSLIQEPIMQLAEIRTQKHTMAALQATIDTVFVSKPRKSDQSYDFNDPIQKLDVQIEQFAYPGSPAILSGLSFSIEAGRHTKLAGPSGAGKSTLIALIMGVLQGKDARVCFNGVDGSSLSPAWRSRHVLLVDQKPKWFAVSMLDNITLGDSFSKAQIDEVIHACVLEDVLKEHSNAIHELSQGQAQRVSIARMLLRQPDVLILDEPISALDERTVALFLPRLKAYAQQHSITLLISSHNEAVDALCAQTIALKKA</sequence>
<reference evidence="1" key="1">
    <citation type="submission" date="2019-04" db="EMBL/GenBank/DDBJ databases">
        <title>Microbes associate with the intestines of laboratory mice.</title>
        <authorList>
            <person name="Navarre W."/>
            <person name="Wong E."/>
            <person name="Huang K."/>
            <person name="Tropini C."/>
            <person name="Ng K."/>
            <person name="Yu B."/>
        </authorList>
    </citation>
    <scope>NUCLEOTIDE SEQUENCE</scope>
    <source>
        <strain evidence="1">NM09_H32</strain>
    </source>
</reference>
<name>A0AC61R4V0_9FIRM</name>
<proteinExistence type="predicted"/>
<comment type="caution">
    <text evidence="1">The sequence shown here is derived from an EMBL/GenBank/DDBJ whole genome shotgun (WGS) entry which is preliminary data.</text>
</comment>
<evidence type="ECO:0000313" key="1">
    <source>
        <dbReference type="EMBL" id="TGY64952.1"/>
    </source>
</evidence>
<accession>A0AC61R4V0</accession>
<dbReference type="Proteomes" id="UP000308836">
    <property type="component" value="Unassembled WGS sequence"/>
</dbReference>
<gene>
    <name evidence="1" type="ORF">E5336_10920</name>
</gene>
<keyword evidence="1" id="KW-0067">ATP-binding</keyword>
<protein>
    <submittedName>
        <fullName evidence="1">ABC transporter ATP-binding protein</fullName>
    </submittedName>
</protein>
<dbReference type="EMBL" id="SRYG01000027">
    <property type="protein sequence ID" value="TGY64952.1"/>
    <property type="molecule type" value="Genomic_DNA"/>
</dbReference>
<keyword evidence="2" id="KW-1185">Reference proteome</keyword>
<evidence type="ECO:0000313" key="2">
    <source>
        <dbReference type="Proteomes" id="UP000308836"/>
    </source>
</evidence>
<keyword evidence="1" id="KW-0547">Nucleotide-binding</keyword>
<organism evidence="1 2">
    <name type="scientific">Dubosiella muris</name>
    <dbReference type="NCBI Taxonomy" id="3038133"/>
    <lineage>
        <taxon>Bacteria</taxon>
        <taxon>Bacillati</taxon>
        <taxon>Bacillota</taxon>
        <taxon>Erysipelotrichia</taxon>
        <taxon>Erysipelotrichales</taxon>
        <taxon>Erysipelotrichaceae</taxon>
        <taxon>Dubosiella</taxon>
    </lineage>
</organism>